<comment type="caution">
    <text evidence="2">The sequence shown here is derived from an EMBL/GenBank/DDBJ whole genome shotgun (WGS) entry which is preliminary data.</text>
</comment>
<dbReference type="RefSeq" id="WP_379769525.1">
    <property type="nucleotide sequence ID" value="NZ_JBHSMZ010000005.1"/>
</dbReference>
<keyword evidence="1" id="KW-0732">Signal</keyword>
<evidence type="ECO:0000313" key="3">
    <source>
        <dbReference type="Proteomes" id="UP001596086"/>
    </source>
</evidence>
<feature type="chain" id="PRO_5046596204" description="DUF4434 domain-containing protein" evidence="1">
    <location>
        <begin position="19"/>
        <end position="564"/>
    </location>
</feature>
<evidence type="ECO:0000313" key="2">
    <source>
        <dbReference type="EMBL" id="MFC5548583.1"/>
    </source>
</evidence>
<keyword evidence="3" id="KW-1185">Reference proteome</keyword>
<gene>
    <name evidence="2" type="ORF">ACFPO9_08675</name>
</gene>
<feature type="signal peptide" evidence="1">
    <location>
        <begin position="1"/>
        <end position="18"/>
    </location>
</feature>
<organism evidence="2 3">
    <name type="scientific">Massilia aerilata</name>
    <dbReference type="NCBI Taxonomy" id="453817"/>
    <lineage>
        <taxon>Bacteria</taxon>
        <taxon>Pseudomonadati</taxon>
        <taxon>Pseudomonadota</taxon>
        <taxon>Betaproteobacteria</taxon>
        <taxon>Burkholderiales</taxon>
        <taxon>Oxalobacteraceae</taxon>
        <taxon>Telluria group</taxon>
        <taxon>Massilia</taxon>
    </lineage>
</organism>
<dbReference type="EMBL" id="JBHSMZ010000005">
    <property type="protein sequence ID" value="MFC5548583.1"/>
    <property type="molecule type" value="Genomic_DNA"/>
</dbReference>
<name>A0ABW0RUY6_9BURK</name>
<proteinExistence type="predicted"/>
<protein>
    <recommendedName>
        <fullName evidence="4">DUF4434 domain-containing protein</fullName>
    </recommendedName>
</protein>
<evidence type="ECO:0000256" key="1">
    <source>
        <dbReference type="SAM" id="SignalP"/>
    </source>
</evidence>
<sequence length="564" mass="61060">MRRLLLTLLLAMTAPAHAAWLHLCPKADAPAQQQPYADTAGADGAPLRWLTSEHVERPGCRSLALPAGARVETLFPLAPGEEPERTILLHGRVREGRFAVSEHVLPSSHQGAPRPGPMPLRANLLERMQARAFGVEERVRARLEGGALTIDCAAGTRPAGVLLTGPWFLPRARLRIAASYSGGAGFILQVADAAQAARESALGLGQLAAREAAGTEPMRLALPKALDPAAWRHFVLQCPAQAASMTIASLALEPDPAADTQAAARSTWVWKAADWREHGDRLLDWAAAQQVRDLFITVPFKNGAVREPAALAAFIRAAGKRGIRVLSVDGDPHMVLPEQQPALASLVRAYAAYNAGVEAAARLAGLQFDVEPYLLPEYGSGRVDWDARYLAMARSLRSAAGSLRLELVVPFWWDGKTALLDGLAPLVDALAVMDYRTDPAQVTAFALPFLDWGARHRKQVRIALEAGEIAAETQRRYVRAEAGEAVQLLRLKLDGQQVLALLKEAVKNEQGVESFRLQSTREIDGSATTFHKDKPALLRLLPGLESDFSAWDQAFGGIALHELR</sequence>
<reference evidence="3" key="1">
    <citation type="journal article" date="2019" name="Int. J. Syst. Evol. Microbiol.">
        <title>The Global Catalogue of Microorganisms (GCM) 10K type strain sequencing project: providing services to taxonomists for standard genome sequencing and annotation.</title>
        <authorList>
            <consortium name="The Broad Institute Genomics Platform"/>
            <consortium name="The Broad Institute Genome Sequencing Center for Infectious Disease"/>
            <person name="Wu L."/>
            <person name="Ma J."/>
        </authorList>
    </citation>
    <scope>NUCLEOTIDE SEQUENCE [LARGE SCALE GENOMIC DNA]</scope>
    <source>
        <strain evidence="3">CGMCC 4.5798</strain>
    </source>
</reference>
<evidence type="ECO:0008006" key="4">
    <source>
        <dbReference type="Google" id="ProtNLM"/>
    </source>
</evidence>
<dbReference type="Proteomes" id="UP001596086">
    <property type="component" value="Unassembled WGS sequence"/>
</dbReference>
<accession>A0ABW0RUY6</accession>